<evidence type="ECO:0008006" key="4">
    <source>
        <dbReference type="Google" id="ProtNLM"/>
    </source>
</evidence>
<protein>
    <recommendedName>
        <fullName evidence="4">PEP-CTERM protein-sorting domain-containing protein</fullName>
    </recommendedName>
</protein>
<evidence type="ECO:0000256" key="1">
    <source>
        <dbReference type="SAM" id="SignalP"/>
    </source>
</evidence>
<comment type="caution">
    <text evidence="2">The sequence shown here is derived from an EMBL/GenBank/DDBJ whole genome shotgun (WGS) entry which is preliminary data.</text>
</comment>
<sequence length="514" mass="52004">MRRASFLRPLAAALLATGLLPATAGVIATNVQINFSEAATFASGIDRTLSLGEAQAARLVAERLGTWIGTEASFFVTASHGVSISDPGVAVAPGTARDLLHVTASASVSGGLLAASPFTQNLGATWHCAGTATRCTDTMVVHTLAQATPALAAITAPAQALQPWRLQASASAEPLFAGAQLLAGELSLSGQLRLSAQYQSKTAQAYVADALLATAGSAAPATAARWASAAADVNTLRSASWTDLAVDRSLQAARNPELETAQRLLTVARDSATLLQTGSTPGMAFATPFSLTRQLWNLSAQAAPALGRGLAGSTSDNLFGNDPAAELAVLQATLAARDDASFLAGLADALAHPAVAGSAPVLTLDGAALGLAGAQIGIYLSGDAFTGLAQLALPGAQRHTLLRSGYDRITLLEGPADGLTVLAAANGAGEMLRPGDGELYVGETFGGMLELGGAGAPALLQLNNTYGEQIMVVASWGVSAVPEPASAALLGGGALLLMRALRRRPSTPRRTPLP</sequence>
<feature type="chain" id="PRO_5047221322" description="PEP-CTERM protein-sorting domain-containing protein" evidence="1">
    <location>
        <begin position="25"/>
        <end position="514"/>
    </location>
</feature>
<proteinExistence type="predicted"/>
<gene>
    <name evidence="2" type="ORF">AACH10_16045</name>
</gene>
<name>A0ABU9CIT5_9BURK</name>
<dbReference type="RefSeq" id="WP_341411461.1">
    <property type="nucleotide sequence ID" value="NZ_JBBUTH010000008.1"/>
</dbReference>
<keyword evidence="1" id="KW-0732">Signal</keyword>
<dbReference type="EMBL" id="JBBUTH010000008">
    <property type="protein sequence ID" value="MEK8051763.1"/>
    <property type="molecule type" value="Genomic_DNA"/>
</dbReference>
<organism evidence="2 3">
    <name type="scientific">Pseudaquabacterium inlustre</name>
    <dbReference type="NCBI Taxonomy" id="2984192"/>
    <lineage>
        <taxon>Bacteria</taxon>
        <taxon>Pseudomonadati</taxon>
        <taxon>Pseudomonadota</taxon>
        <taxon>Betaproteobacteria</taxon>
        <taxon>Burkholderiales</taxon>
        <taxon>Sphaerotilaceae</taxon>
        <taxon>Pseudaquabacterium</taxon>
    </lineage>
</organism>
<evidence type="ECO:0000313" key="2">
    <source>
        <dbReference type="EMBL" id="MEK8051763.1"/>
    </source>
</evidence>
<dbReference type="Proteomes" id="UP001365405">
    <property type="component" value="Unassembled WGS sequence"/>
</dbReference>
<keyword evidence="3" id="KW-1185">Reference proteome</keyword>
<feature type="signal peptide" evidence="1">
    <location>
        <begin position="1"/>
        <end position="24"/>
    </location>
</feature>
<reference evidence="2 3" key="1">
    <citation type="submission" date="2024-04" db="EMBL/GenBank/DDBJ databases">
        <title>Novel species of the genus Ideonella isolated from streams.</title>
        <authorList>
            <person name="Lu H."/>
        </authorList>
    </citation>
    <scope>NUCLEOTIDE SEQUENCE [LARGE SCALE GENOMIC DNA]</scope>
    <source>
        <strain evidence="2 3">DXS22W</strain>
    </source>
</reference>
<evidence type="ECO:0000313" key="3">
    <source>
        <dbReference type="Proteomes" id="UP001365405"/>
    </source>
</evidence>
<accession>A0ABU9CIT5</accession>